<gene>
    <name evidence="2" type="ORF">PLEPLA_LOCUS5030</name>
</gene>
<feature type="region of interest" description="Disordered" evidence="1">
    <location>
        <begin position="58"/>
        <end position="81"/>
    </location>
</feature>
<proteinExistence type="predicted"/>
<dbReference type="Proteomes" id="UP001153269">
    <property type="component" value="Unassembled WGS sequence"/>
</dbReference>
<protein>
    <submittedName>
        <fullName evidence="2">Uncharacterized protein</fullName>
    </submittedName>
</protein>
<feature type="compositionally biased region" description="Low complexity" evidence="1">
    <location>
        <begin position="66"/>
        <end position="77"/>
    </location>
</feature>
<accession>A0A9N7Y955</accession>
<sequence length="128" mass="14295">MSGLLDTWMTPQEQNFHKCESGRIQILPLLLLPPVIQCFPPGWCCGRGCLEKPRWALQSTDDRSPELSSSSSRVWRSPAPPPALIKPAWMAGTPRCGDSRIHKLYWLQVLFGPWDGWKLEAVGGPTGL</sequence>
<dbReference type="AlphaFoldDB" id="A0A9N7Y955"/>
<reference evidence="2" key="1">
    <citation type="submission" date="2020-03" db="EMBL/GenBank/DDBJ databases">
        <authorList>
            <person name="Weist P."/>
        </authorList>
    </citation>
    <scope>NUCLEOTIDE SEQUENCE</scope>
</reference>
<keyword evidence="3" id="KW-1185">Reference proteome</keyword>
<evidence type="ECO:0000256" key="1">
    <source>
        <dbReference type="SAM" id="MobiDB-lite"/>
    </source>
</evidence>
<evidence type="ECO:0000313" key="2">
    <source>
        <dbReference type="EMBL" id="CAB1417228.1"/>
    </source>
</evidence>
<name>A0A9N7Y955_PLEPL</name>
<evidence type="ECO:0000313" key="3">
    <source>
        <dbReference type="Proteomes" id="UP001153269"/>
    </source>
</evidence>
<organism evidence="2 3">
    <name type="scientific">Pleuronectes platessa</name>
    <name type="common">European plaice</name>
    <dbReference type="NCBI Taxonomy" id="8262"/>
    <lineage>
        <taxon>Eukaryota</taxon>
        <taxon>Metazoa</taxon>
        <taxon>Chordata</taxon>
        <taxon>Craniata</taxon>
        <taxon>Vertebrata</taxon>
        <taxon>Euteleostomi</taxon>
        <taxon>Actinopterygii</taxon>
        <taxon>Neopterygii</taxon>
        <taxon>Teleostei</taxon>
        <taxon>Neoteleostei</taxon>
        <taxon>Acanthomorphata</taxon>
        <taxon>Carangaria</taxon>
        <taxon>Pleuronectiformes</taxon>
        <taxon>Pleuronectoidei</taxon>
        <taxon>Pleuronectidae</taxon>
        <taxon>Pleuronectes</taxon>
    </lineage>
</organism>
<comment type="caution">
    <text evidence="2">The sequence shown here is derived from an EMBL/GenBank/DDBJ whole genome shotgun (WGS) entry which is preliminary data.</text>
</comment>
<dbReference type="EMBL" id="CADEAL010000254">
    <property type="protein sequence ID" value="CAB1417228.1"/>
    <property type="molecule type" value="Genomic_DNA"/>
</dbReference>